<dbReference type="OrthoDB" id="267336at2"/>
<evidence type="ECO:0000313" key="9">
    <source>
        <dbReference type="Proteomes" id="UP000077786"/>
    </source>
</evidence>
<evidence type="ECO:0000313" key="8">
    <source>
        <dbReference type="EMBL" id="OAJ68530.1"/>
    </source>
</evidence>
<dbReference type="InterPro" id="IPR043504">
    <property type="entry name" value="Peptidase_S1_PA_chymotrypsin"/>
</dbReference>
<dbReference type="InterPro" id="IPR009003">
    <property type="entry name" value="Peptidase_S1_PA"/>
</dbReference>
<evidence type="ECO:0000256" key="3">
    <source>
        <dbReference type="ARBA" id="ARBA00022729"/>
    </source>
</evidence>
<dbReference type="Gene3D" id="2.40.10.10">
    <property type="entry name" value="Trypsin-like serine proteases"/>
    <property type="match status" value="2"/>
</dbReference>
<dbReference type="InterPro" id="IPR008256">
    <property type="entry name" value="Peptidase_S1B"/>
</dbReference>
<evidence type="ECO:0000256" key="6">
    <source>
        <dbReference type="RuleBase" id="RU004296"/>
    </source>
</evidence>
<dbReference type="PRINTS" id="PR00839">
    <property type="entry name" value="V8PROTEASE"/>
</dbReference>
<dbReference type="PANTHER" id="PTHR15462:SF8">
    <property type="entry name" value="SERINE PROTEASE"/>
    <property type="match status" value="1"/>
</dbReference>
<keyword evidence="2 6" id="KW-0645">Protease</keyword>
<dbReference type="PANTHER" id="PTHR15462">
    <property type="entry name" value="SERINE PROTEASE"/>
    <property type="match status" value="1"/>
</dbReference>
<evidence type="ECO:0000256" key="5">
    <source>
        <dbReference type="ARBA" id="ARBA00022825"/>
    </source>
</evidence>
<feature type="domain" description="Peptidase S1" evidence="7">
    <location>
        <begin position="27"/>
        <end position="230"/>
    </location>
</feature>
<sequence length="230" mass="24380">MKYWPCFLGLLVVGTVCAQPLPSLPGLGDGARRELIDVHAAPWRILGRVQTELGVKCTGFAVAPNVVMTAAHCLWLPKTHTYIRPGDVHVLMEYSRGSYRQHAHVVRFIISPGYDPKNESATGSSDRATLLLSEPVIATRDLLPAIPVQDGARAMLVGYSQDRNEVPFGDLDCHINGVTVSGLVHHDCEATKGVSGAPLLLQKPDGTWGIGGLAVAADVGPGGLAAPLVP</sequence>
<feature type="signal peptide" evidence="6">
    <location>
        <begin position="1"/>
        <end position="18"/>
    </location>
</feature>
<name>A0A1B6VMT4_9PROT</name>
<dbReference type="AlphaFoldDB" id="A0A1B6VMT4"/>
<proteinExistence type="inferred from homology"/>
<dbReference type="PROSITE" id="PS00134">
    <property type="entry name" value="TRYPSIN_HIS"/>
    <property type="match status" value="1"/>
</dbReference>
<evidence type="ECO:0000256" key="1">
    <source>
        <dbReference type="ARBA" id="ARBA00008764"/>
    </source>
</evidence>
<dbReference type="GO" id="GO:0006508">
    <property type="term" value="P:proteolysis"/>
    <property type="evidence" value="ECO:0007669"/>
    <property type="project" value="UniProtKB-KW"/>
</dbReference>
<dbReference type="RefSeq" id="WP_064274026.1">
    <property type="nucleotide sequence ID" value="NZ_LUTU01000005.1"/>
</dbReference>
<dbReference type="GO" id="GO:0004252">
    <property type="term" value="F:serine-type endopeptidase activity"/>
    <property type="evidence" value="ECO:0007669"/>
    <property type="project" value="InterPro"/>
</dbReference>
<evidence type="ECO:0000256" key="4">
    <source>
        <dbReference type="ARBA" id="ARBA00022801"/>
    </source>
</evidence>
<dbReference type="Proteomes" id="UP000077786">
    <property type="component" value="Unassembled WGS sequence"/>
</dbReference>
<feature type="chain" id="PRO_5008447515" description="Serine protease" evidence="6">
    <location>
        <begin position="19"/>
        <end position="230"/>
    </location>
</feature>
<evidence type="ECO:0000259" key="7">
    <source>
        <dbReference type="PROSITE" id="PS50240"/>
    </source>
</evidence>
<dbReference type="InterPro" id="IPR001254">
    <property type="entry name" value="Trypsin_dom"/>
</dbReference>
<dbReference type="Pfam" id="PF00089">
    <property type="entry name" value="Trypsin"/>
    <property type="match status" value="1"/>
</dbReference>
<organism evidence="8 9">
    <name type="scientific">Gluconobacter cerinus</name>
    <dbReference type="NCBI Taxonomy" id="38307"/>
    <lineage>
        <taxon>Bacteria</taxon>
        <taxon>Pseudomonadati</taxon>
        <taxon>Pseudomonadota</taxon>
        <taxon>Alphaproteobacteria</taxon>
        <taxon>Acetobacterales</taxon>
        <taxon>Acetobacteraceae</taxon>
        <taxon>Gluconobacter</taxon>
    </lineage>
</organism>
<dbReference type="EMBL" id="LUTU01000005">
    <property type="protein sequence ID" value="OAJ68530.1"/>
    <property type="molecule type" value="Genomic_DNA"/>
</dbReference>
<evidence type="ECO:0000256" key="2">
    <source>
        <dbReference type="ARBA" id="ARBA00022670"/>
    </source>
</evidence>
<dbReference type="PATRIC" id="fig|38307.3.peg.1274"/>
<keyword evidence="3 6" id="KW-0732">Signal</keyword>
<dbReference type="InterPro" id="IPR050966">
    <property type="entry name" value="Glutamyl_endopeptidase"/>
</dbReference>
<keyword evidence="4 6" id="KW-0378">Hydrolase</keyword>
<keyword evidence="5 6" id="KW-0720">Serine protease</keyword>
<gene>
    <name evidence="8" type="ORF">A0123_01236</name>
</gene>
<comment type="similarity">
    <text evidence="1 6">Belongs to the peptidase S1B family.</text>
</comment>
<protein>
    <recommendedName>
        <fullName evidence="6">Serine protease</fullName>
        <ecNumber evidence="6">3.4.21.-</ecNumber>
    </recommendedName>
</protein>
<comment type="caution">
    <text evidence="8">The sequence shown here is derived from an EMBL/GenBank/DDBJ whole genome shotgun (WGS) entry which is preliminary data.</text>
</comment>
<dbReference type="EC" id="3.4.21.-" evidence="6"/>
<dbReference type="PROSITE" id="PS50240">
    <property type="entry name" value="TRYPSIN_DOM"/>
    <property type="match status" value="1"/>
</dbReference>
<dbReference type="SUPFAM" id="SSF50494">
    <property type="entry name" value="Trypsin-like serine proteases"/>
    <property type="match status" value="1"/>
</dbReference>
<reference evidence="8 9" key="1">
    <citation type="submission" date="2016-03" db="EMBL/GenBank/DDBJ databases">
        <title>Draft genome sequence of Gluconobacter cerinus strain CECT 9110.</title>
        <authorList>
            <person name="Sainz F."/>
            <person name="Mas A."/>
            <person name="Torija M.J."/>
        </authorList>
    </citation>
    <scope>NUCLEOTIDE SEQUENCE [LARGE SCALE GENOMIC DNA]</scope>
    <source>
        <strain evidence="8 9">CECT 9110</strain>
    </source>
</reference>
<accession>A0A1B6VMT4</accession>
<dbReference type="InterPro" id="IPR018114">
    <property type="entry name" value="TRYPSIN_HIS"/>
</dbReference>